<evidence type="ECO:0000313" key="1">
    <source>
        <dbReference type="EMBL" id="QHT90763.1"/>
    </source>
</evidence>
<reference evidence="1" key="1">
    <citation type="journal article" date="2020" name="Nature">
        <title>Giant virus diversity and host interactions through global metagenomics.</title>
        <authorList>
            <person name="Schulz F."/>
            <person name="Roux S."/>
            <person name="Paez-Espino D."/>
            <person name="Jungbluth S."/>
            <person name="Walsh D.A."/>
            <person name="Denef V.J."/>
            <person name="McMahon K.D."/>
            <person name="Konstantinidis K.T."/>
            <person name="Eloe-Fadrosh E.A."/>
            <person name="Kyrpides N.C."/>
            <person name="Woyke T."/>
        </authorList>
    </citation>
    <scope>NUCLEOTIDE SEQUENCE</scope>
    <source>
        <strain evidence="1">GVMAG-M-3300023184-71</strain>
    </source>
</reference>
<dbReference type="AlphaFoldDB" id="A0A6C0IGX4"/>
<sequence length="307" mass="35164">MQAIRLQPKKDIVYSQGKPFVFENLQGDRAVLLTEKGKTKNVAITQLILFKKGAFIPITNQVAAEKISTRSKRPRQEQTTSLTKSNAAAAVNLKDARYLARKTKENNELFQDVAEHLGKTWLSSVRILALDDFCSSQQKKLNTYTYFTQFGGKHSNFYVCNPNIKVFRQIYERGGHGFPMTVGDCLTDPVISLPKMDVFYLDYTCKFDKALTDLSLLFENHERLFKNKVLLHLTVSKRQEKKQLYDSLLSSITKKLVQLGRQYGYSVVPARQPYANEKMFKIGVVISKLEHTKPQVRQQTQEIKGKN</sequence>
<accession>A0A6C0IGX4</accession>
<dbReference type="EMBL" id="MN740157">
    <property type="protein sequence ID" value="QHT90763.1"/>
    <property type="molecule type" value="Genomic_DNA"/>
</dbReference>
<organism evidence="1">
    <name type="scientific">viral metagenome</name>
    <dbReference type="NCBI Taxonomy" id="1070528"/>
    <lineage>
        <taxon>unclassified sequences</taxon>
        <taxon>metagenomes</taxon>
        <taxon>organismal metagenomes</taxon>
    </lineage>
</organism>
<name>A0A6C0IGX4_9ZZZZ</name>
<proteinExistence type="predicted"/>
<protein>
    <submittedName>
        <fullName evidence="1">Uncharacterized protein</fullName>
    </submittedName>
</protein>